<sequence>MKEKKKDTVKIVTNEAIRGKPYLDIDRVIMEGKTAGLAQNRK</sequence>
<reference evidence="1 2" key="1">
    <citation type="submission" date="2024-11" db="EMBL/GenBank/DDBJ databases">
        <authorList>
            <person name="Lucas J.A."/>
        </authorList>
    </citation>
    <scope>NUCLEOTIDE SEQUENCE [LARGE SCALE GENOMIC DNA]</scope>
    <source>
        <strain evidence="1 2">Z 5.4</strain>
    </source>
</reference>
<organism evidence="1 2">
    <name type="scientific">Bacillus salipaludis</name>
    <dbReference type="NCBI Taxonomy" id="2547811"/>
    <lineage>
        <taxon>Bacteria</taxon>
        <taxon>Bacillati</taxon>
        <taxon>Bacillota</taxon>
        <taxon>Bacilli</taxon>
        <taxon>Bacillales</taxon>
        <taxon>Bacillaceae</taxon>
        <taxon>Bacillus</taxon>
    </lineage>
</organism>
<evidence type="ECO:0000313" key="1">
    <source>
        <dbReference type="EMBL" id="MFK9095096.1"/>
    </source>
</evidence>
<accession>A0ABW8RNV3</accession>
<comment type="caution">
    <text evidence="1">The sequence shown here is derived from an EMBL/GenBank/DDBJ whole genome shotgun (WGS) entry which is preliminary data.</text>
</comment>
<dbReference type="Proteomes" id="UP001623041">
    <property type="component" value="Unassembled WGS sequence"/>
</dbReference>
<gene>
    <name evidence="1" type="ORF">ACJEBI_27020</name>
</gene>
<dbReference type="EMBL" id="JBJHQH010000033">
    <property type="protein sequence ID" value="MFK9095096.1"/>
    <property type="molecule type" value="Genomic_DNA"/>
</dbReference>
<evidence type="ECO:0000313" key="2">
    <source>
        <dbReference type="Proteomes" id="UP001623041"/>
    </source>
</evidence>
<keyword evidence="2" id="KW-1185">Reference proteome</keyword>
<name>A0ABW8RNV3_9BACI</name>
<protein>
    <submittedName>
        <fullName evidence="1">Uncharacterized protein</fullName>
    </submittedName>
</protein>
<proteinExistence type="predicted"/>
<dbReference type="RefSeq" id="WP_406583504.1">
    <property type="nucleotide sequence ID" value="NZ_JBJHQH010000033.1"/>
</dbReference>